<reference evidence="4 5" key="1">
    <citation type="journal article" date="2014" name="J Genomics">
        <title>Draft Genome Sequence of the Extremely Halophilic Phototrophic Purple Sulfur Bacterium Halorhodospira halochloris.</title>
        <authorList>
            <person name="Singh K.S."/>
            <person name="Kirksey J."/>
            <person name="Hoff W.D."/>
            <person name="Deole R."/>
        </authorList>
    </citation>
    <scope>NUCLEOTIDE SEQUENCE [LARGE SCALE GENOMIC DNA]</scope>
    <source>
        <strain evidence="4 5">A</strain>
    </source>
</reference>
<dbReference type="GO" id="GO:0016780">
    <property type="term" value="F:phosphotransferase activity, for other substituted phosphate groups"/>
    <property type="evidence" value="ECO:0007669"/>
    <property type="project" value="InterPro"/>
</dbReference>
<dbReference type="InterPro" id="IPR000462">
    <property type="entry name" value="CDP-OH_P_trans"/>
</dbReference>
<reference evidence="5" key="2">
    <citation type="submission" date="2014-02" db="EMBL/GenBank/DDBJ databases">
        <title>Draft Genome Sequence of extremely halophilic bacteria Halorhodospira halochloris.</title>
        <authorList>
            <person name="Singh K.S."/>
        </authorList>
    </citation>
    <scope>NUCLEOTIDE SEQUENCE [LARGE SCALE GENOMIC DNA]</scope>
    <source>
        <strain evidence="5">A</strain>
    </source>
</reference>
<dbReference type="HOGENOM" id="CLU_076605_0_0_6"/>
<keyword evidence="5" id="KW-1185">Reference proteome</keyword>
<evidence type="ECO:0000256" key="1">
    <source>
        <dbReference type="ARBA" id="ARBA00022679"/>
    </source>
</evidence>
<accession>W8KG68</accession>
<feature type="transmembrane region" description="Helical" evidence="3">
    <location>
        <begin position="56"/>
        <end position="72"/>
    </location>
</feature>
<keyword evidence="3" id="KW-0812">Transmembrane</keyword>
<dbReference type="GO" id="GO:0008654">
    <property type="term" value="P:phospholipid biosynthetic process"/>
    <property type="evidence" value="ECO:0007669"/>
    <property type="project" value="InterPro"/>
</dbReference>
<dbReference type="Proteomes" id="UP000019442">
    <property type="component" value="Chromosome"/>
</dbReference>
<keyword evidence="3" id="KW-1133">Transmembrane helix</keyword>
<evidence type="ECO:0000313" key="4">
    <source>
        <dbReference type="EMBL" id="AHK78138.1"/>
    </source>
</evidence>
<feature type="transmembrane region" description="Helical" evidence="3">
    <location>
        <begin position="123"/>
        <end position="153"/>
    </location>
</feature>
<evidence type="ECO:0000256" key="2">
    <source>
        <dbReference type="RuleBase" id="RU003750"/>
    </source>
</evidence>
<dbReference type="KEGG" id="hhc:M911_01860"/>
<comment type="similarity">
    <text evidence="2">Belongs to the CDP-alcohol phosphatidyltransferase class-I family.</text>
</comment>
<proteinExistence type="inferred from homology"/>
<feature type="transmembrane region" description="Helical" evidence="3">
    <location>
        <begin position="199"/>
        <end position="219"/>
    </location>
</feature>
<keyword evidence="3" id="KW-0472">Membrane</keyword>
<evidence type="ECO:0000313" key="5">
    <source>
        <dbReference type="Proteomes" id="UP000019442"/>
    </source>
</evidence>
<dbReference type="InterPro" id="IPR048254">
    <property type="entry name" value="CDP_ALCOHOL_P_TRANSF_CS"/>
</dbReference>
<sequence>MLVALGLLLAGLAWLMGAGPLSLMAATGAILAYTLLALLLLRAWSAPSGGFGWPNRVTLVRALPACVLAGALMQPELYREHGTLLAGLAVAALLLDGLDGWLARRLDAATAFGARFDMELDAALILVLCLGLALSGKVGAWVLAIGLMRYAFVAAGYWEPRLQQALPDSHRRKAVCVWQVLALLACLPGFVSGSLATGLAASALLALTVSFGLDVRWLVRRVR</sequence>
<dbReference type="EMBL" id="CP007268">
    <property type="protein sequence ID" value="AHK78138.1"/>
    <property type="molecule type" value="Genomic_DNA"/>
</dbReference>
<evidence type="ECO:0000256" key="3">
    <source>
        <dbReference type="SAM" id="Phobius"/>
    </source>
</evidence>
<dbReference type="AlphaFoldDB" id="W8KG68"/>
<keyword evidence="1 2" id="KW-0808">Transferase</keyword>
<name>W8KG68_9GAMM</name>
<organism evidence="4 5">
    <name type="scientific">Ectothiorhodospira haloalkaliphila</name>
    <dbReference type="NCBI Taxonomy" id="421628"/>
    <lineage>
        <taxon>Bacteria</taxon>
        <taxon>Pseudomonadati</taxon>
        <taxon>Pseudomonadota</taxon>
        <taxon>Gammaproteobacteria</taxon>
        <taxon>Chromatiales</taxon>
        <taxon>Ectothiorhodospiraceae</taxon>
        <taxon>Ectothiorhodospira</taxon>
    </lineage>
</organism>
<protein>
    <submittedName>
        <fullName evidence="4">CDP-alcohol phosphatidyltransferase</fullName>
    </submittedName>
</protein>
<gene>
    <name evidence="4" type="ORF">M911_01860</name>
</gene>
<dbReference type="Gene3D" id="1.20.120.1760">
    <property type="match status" value="1"/>
</dbReference>
<dbReference type="InterPro" id="IPR043130">
    <property type="entry name" value="CDP-OH_PTrfase_TM_dom"/>
</dbReference>
<dbReference type="PROSITE" id="PS00379">
    <property type="entry name" value="CDP_ALCOHOL_P_TRANSF"/>
    <property type="match status" value="1"/>
</dbReference>
<dbReference type="GO" id="GO:0016020">
    <property type="term" value="C:membrane"/>
    <property type="evidence" value="ECO:0007669"/>
    <property type="project" value="InterPro"/>
</dbReference>
<feature type="transmembrane region" description="Helical" evidence="3">
    <location>
        <begin position="84"/>
        <end position="103"/>
    </location>
</feature>
<dbReference type="Pfam" id="PF01066">
    <property type="entry name" value="CDP-OH_P_transf"/>
    <property type="match status" value="1"/>
</dbReference>